<gene>
    <name evidence="2" type="ORF">RHS04_01565</name>
</gene>
<keyword evidence="1" id="KW-1133">Transmembrane helix</keyword>
<organism evidence="2 3">
    <name type="scientific">Rhizoctonia solani</name>
    <dbReference type="NCBI Taxonomy" id="456999"/>
    <lineage>
        <taxon>Eukaryota</taxon>
        <taxon>Fungi</taxon>
        <taxon>Dikarya</taxon>
        <taxon>Basidiomycota</taxon>
        <taxon>Agaricomycotina</taxon>
        <taxon>Agaricomycetes</taxon>
        <taxon>Cantharellales</taxon>
        <taxon>Ceratobasidiaceae</taxon>
        <taxon>Rhizoctonia</taxon>
    </lineage>
</organism>
<feature type="transmembrane region" description="Helical" evidence="1">
    <location>
        <begin position="33"/>
        <end position="53"/>
    </location>
</feature>
<reference evidence="2" key="1">
    <citation type="submission" date="2020-09" db="EMBL/GenBank/DDBJ databases">
        <title>Comparative genome analyses of four rice-infecting Rhizoctonia solani isolates reveal extensive enrichment of homogalacturonan modification genes.</title>
        <authorList>
            <person name="Lee D.-Y."/>
            <person name="Jeon J."/>
            <person name="Kim K.-T."/>
            <person name="Cheong K."/>
            <person name="Song H."/>
            <person name="Choi G."/>
            <person name="Ko J."/>
            <person name="Opiyo S.O."/>
            <person name="Zuo S."/>
            <person name="Madhav S."/>
            <person name="Lee Y.-H."/>
            <person name="Wang G.-L."/>
        </authorList>
    </citation>
    <scope>NUCLEOTIDE SEQUENCE</scope>
    <source>
        <strain evidence="2">AG1-IA YN-7</strain>
    </source>
</reference>
<evidence type="ECO:0000256" key="1">
    <source>
        <dbReference type="SAM" id="Phobius"/>
    </source>
</evidence>
<keyword evidence="1" id="KW-0812">Transmembrane</keyword>
<dbReference type="Proteomes" id="UP000650582">
    <property type="component" value="Unassembled WGS sequence"/>
</dbReference>
<dbReference type="AlphaFoldDB" id="A0A8H7HEI2"/>
<evidence type="ECO:0000313" key="2">
    <source>
        <dbReference type="EMBL" id="KAF8684228.1"/>
    </source>
</evidence>
<sequence>MLCGPLGWFAAGLAALATWTTLAALTTITTVAAVTTIAAIATATTLGMVAVLVRENAIVWGVVCSTQFAGPPASTSGAWCGPALPAPGSVSQPRMK</sequence>
<name>A0A8H7HEI2_9AGAM</name>
<proteinExistence type="predicted"/>
<comment type="caution">
    <text evidence="2">The sequence shown here is derived from an EMBL/GenBank/DDBJ whole genome shotgun (WGS) entry which is preliminary data.</text>
</comment>
<evidence type="ECO:0000313" key="3">
    <source>
        <dbReference type="Proteomes" id="UP000650582"/>
    </source>
</evidence>
<protein>
    <submittedName>
        <fullName evidence="2">Uncharacterized protein</fullName>
    </submittedName>
</protein>
<dbReference type="EMBL" id="JACYCC010000033">
    <property type="protein sequence ID" value="KAF8684228.1"/>
    <property type="molecule type" value="Genomic_DNA"/>
</dbReference>
<keyword evidence="1" id="KW-0472">Membrane</keyword>
<accession>A0A8H7HEI2</accession>